<dbReference type="Pfam" id="PF08940">
    <property type="entry name" value="DUF1918"/>
    <property type="match status" value="1"/>
</dbReference>
<feature type="domain" description="DUF1918" evidence="2">
    <location>
        <begin position="48"/>
        <end position="104"/>
    </location>
</feature>
<organism evidence="3 4">
    <name type="scientific">Actinomadura fulvescens</name>
    <dbReference type="NCBI Taxonomy" id="46160"/>
    <lineage>
        <taxon>Bacteria</taxon>
        <taxon>Bacillati</taxon>
        <taxon>Actinomycetota</taxon>
        <taxon>Actinomycetes</taxon>
        <taxon>Streptosporangiales</taxon>
        <taxon>Thermomonosporaceae</taxon>
        <taxon>Actinomadura</taxon>
    </lineage>
</organism>
<comment type="caution">
    <text evidence="3">The sequence shown here is derived from an EMBL/GenBank/DDBJ whole genome shotgun (WGS) entry which is preliminary data.</text>
</comment>
<dbReference type="Gene3D" id="2.30.30.440">
    <property type="entry name" value="Domain of unknown function DUF1918"/>
    <property type="match status" value="1"/>
</dbReference>
<evidence type="ECO:0000313" key="3">
    <source>
        <dbReference type="EMBL" id="GAA2584985.1"/>
    </source>
</evidence>
<keyword evidence="4" id="KW-1185">Reference proteome</keyword>
<dbReference type="Proteomes" id="UP001501509">
    <property type="component" value="Unassembled WGS sequence"/>
</dbReference>
<sequence length="107" mass="11657">MTANASLLASNYFGRSERRVRREPLDEEAKTYDGDTAQRPLPTAGGIMQATVGDRLHVHGNVVGQPDKQGEIIEVRGPDGAPPYVVRFEDGHETLCYPGPDAVIEPQ</sequence>
<evidence type="ECO:0000259" key="2">
    <source>
        <dbReference type="Pfam" id="PF08940"/>
    </source>
</evidence>
<evidence type="ECO:0000313" key="4">
    <source>
        <dbReference type="Proteomes" id="UP001501509"/>
    </source>
</evidence>
<protein>
    <recommendedName>
        <fullName evidence="2">DUF1918 domain-containing protein</fullName>
    </recommendedName>
</protein>
<dbReference type="SUPFAM" id="SSF50118">
    <property type="entry name" value="Cell growth inhibitor/plasmid maintenance toxic component"/>
    <property type="match status" value="1"/>
</dbReference>
<feature type="compositionally biased region" description="Basic and acidic residues" evidence="1">
    <location>
        <begin position="15"/>
        <end position="33"/>
    </location>
</feature>
<gene>
    <name evidence="3" type="ORF">GCM10010411_17130</name>
</gene>
<accession>A0ABP6BT29</accession>
<feature type="region of interest" description="Disordered" evidence="1">
    <location>
        <begin position="1"/>
        <end position="42"/>
    </location>
</feature>
<name>A0ABP6BT29_9ACTN</name>
<dbReference type="EMBL" id="BAAATD010000002">
    <property type="protein sequence ID" value="GAA2584985.1"/>
    <property type="molecule type" value="Genomic_DNA"/>
</dbReference>
<dbReference type="InterPro" id="IPR015035">
    <property type="entry name" value="DUF1918"/>
</dbReference>
<proteinExistence type="predicted"/>
<evidence type="ECO:0000256" key="1">
    <source>
        <dbReference type="SAM" id="MobiDB-lite"/>
    </source>
</evidence>
<reference evidence="4" key="1">
    <citation type="journal article" date="2019" name="Int. J. Syst. Evol. Microbiol.">
        <title>The Global Catalogue of Microorganisms (GCM) 10K type strain sequencing project: providing services to taxonomists for standard genome sequencing and annotation.</title>
        <authorList>
            <consortium name="The Broad Institute Genomics Platform"/>
            <consortium name="The Broad Institute Genome Sequencing Center for Infectious Disease"/>
            <person name="Wu L."/>
            <person name="Ma J."/>
        </authorList>
    </citation>
    <scope>NUCLEOTIDE SEQUENCE [LARGE SCALE GENOMIC DNA]</scope>
    <source>
        <strain evidence="4">JCM 6833</strain>
    </source>
</reference>